<proteinExistence type="predicted"/>
<organism evidence="2 3">
    <name type="scientific">Anaerococcus prevotii (strain ATCC 9321 / DSM 20548 / JCM 6508 / NCTC 11806 / PC1)</name>
    <name type="common">Peptostreptococcus prevotii</name>
    <name type="synonym">Peptococcus prevotii</name>
    <dbReference type="NCBI Taxonomy" id="525919"/>
    <lineage>
        <taxon>Bacteria</taxon>
        <taxon>Bacillati</taxon>
        <taxon>Bacillota</taxon>
        <taxon>Tissierellia</taxon>
        <taxon>Tissierellales</taxon>
        <taxon>Peptoniphilaceae</taxon>
        <taxon>Anaerococcus</taxon>
    </lineage>
</organism>
<dbReference type="eggNOG" id="COG1633">
    <property type="taxonomic scope" value="Bacteria"/>
</dbReference>
<dbReference type="Proteomes" id="UP000002294">
    <property type="component" value="Chromosome"/>
</dbReference>
<sequence>MHISKEDMKILLKSQQGELDVVLMYKALADVVKDKEDRETFKKLAAEEGHHAAVFHKLTQVNLKPKKKLAIIMPMLYKILGKKRLYPKIAEGEYKAGQNYGPVAEKFPEIESVKNDEIRHGDMVKGLL</sequence>
<dbReference type="AlphaFoldDB" id="C7RD86"/>
<evidence type="ECO:0000259" key="1">
    <source>
        <dbReference type="Pfam" id="PF02915"/>
    </source>
</evidence>
<dbReference type="InterPro" id="IPR012347">
    <property type="entry name" value="Ferritin-like"/>
</dbReference>
<dbReference type="GO" id="GO:0046872">
    <property type="term" value="F:metal ion binding"/>
    <property type="evidence" value="ECO:0007669"/>
    <property type="project" value="InterPro"/>
</dbReference>
<dbReference type="HOGENOM" id="CLU_157884_0_0_9"/>
<evidence type="ECO:0000313" key="2">
    <source>
        <dbReference type="EMBL" id="ACV29149.1"/>
    </source>
</evidence>
<dbReference type="GO" id="GO:0016491">
    <property type="term" value="F:oxidoreductase activity"/>
    <property type="evidence" value="ECO:0007669"/>
    <property type="project" value="InterPro"/>
</dbReference>
<dbReference type="KEGG" id="apr:Apre_1123"/>
<dbReference type="InterPro" id="IPR009078">
    <property type="entry name" value="Ferritin-like_SF"/>
</dbReference>
<dbReference type="SUPFAM" id="SSF47240">
    <property type="entry name" value="Ferritin-like"/>
    <property type="match status" value="1"/>
</dbReference>
<feature type="domain" description="Rubrerythrin diiron-binding" evidence="1">
    <location>
        <begin position="9"/>
        <end position="114"/>
    </location>
</feature>
<dbReference type="InterPro" id="IPR003251">
    <property type="entry name" value="Rr_diiron-bd_dom"/>
</dbReference>
<evidence type="ECO:0000313" key="3">
    <source>
        <dbReference type="Proteomes" id="UP000002294"/>
    </source>
</evidence>
<name>C7RD86_ANAPD</name>
<reference evidence="2 3" key="1">
    <citation type="journal article" date="2009" name="Stand. Genomic Sci.">
        <title>Complete genome sequence of Anaerococcus prevotii type strain (PC1).</title>
        <authorList>
            <person name="Labutti K."/>
            <person name="Pukall R."/>
            <person name="Steenblock K."/>
            <person name="Glavina Del Rio T."/>
            <person name="Tice H."/>
            <person name="Copeland A."/>
            <person name="Cheng J.F."/>
            <person name="Lucas S."/>
            <person name="Chen F."/>
            <person name="Nolan M."/>
            <person name="Bruce D."/>
            <person name="Goodwin L."/>
            <person name="Pitluck S."/>
            <person name="Ivanova N."/>
            <person name="Mavromatis K."/>
            <person name="Ovchinnikova G."/>
            <person name="Pati A."/>
            <person name="Chen A."/>
            <person name="Palaniappan K."/>
            <person name="Land M."/>
            <person name="Hauser L."/>
            <person name="Chang Y.J."/>
            <person name="Jeffries C.D."/>
            <person name="Chain P."/>
            <person name="Saunders E."/>
            <person name="Brettin T."/>
            <person name="Detter J.C."/>
            <person name="Han C."/>
            <person name="Goker M."/>
            <person name="Bristow J."/>
            <person name="Eisen J.A."/>
            <person name="Markowitz V."/>
            <person name="Hugenholtz P."/>
            <person name="Kyrpides N.C."/>
            <person name="Klenk H.P."/>
            <person name="Lapidus A."/>
        </authorList>
    </citation>
    <scope>NUCLEOTIDE SEQUENCE [LARGE SCALE GENOMIC DNA]</scope>
    <source>
        <strain evidence="3">ATCC 9321 / DSM 20548 / JCM 6508 / NCTC 11806 / PC1</strain>
    </source>
</reference>
<protein>
    <recommendedName>
        <fullName evidence="1">Rubrerythrin diiron-binding domain-containing protein</fullName>
    </recommendedName>
</protein>
<dbReference type="EMBL" id="CP001708">
    <property type="protein sequence ID" value="ACV29149.1"/>
    <property type="molecule type" value="Genomic_DNA"/>
</dbReference>
<dbReference type="Pfam" id="PF02915">
    <property type="entry name" value="Rubrerythrin"/>
    <property type="match status" value="1"/>
</dbReference>
<dbReference type="RefSeq" id="WP_015778052.1">
    <property type="nucleotide sequence ID" value="NC_013171.1"/>
</dbReference>
<gene>
    <name evidence="2" type="ordered locus">Apre_1123</name>
</gene>
<accession>C7RD86</accession>
<dbReference type="OrthoDB" id="1080565at2"/>
<dbReference type="STRING" id="525919.Apre_1123"/>
<keyword evidence="3" id="KW-1185">Reference proteome</keyword>
<dbReference type="Gene3D" id="1.20.1260.10">
    <property type="match status" value="1"/>
</dbReference>